<gene>
    <name evidence="2" type="ORF">HNR22_005203</name>
</gene>
<name>A0A7Z0BFW6_9ACTN</name>
<comment type="caution">
    <text evidence="2">The sequence shown here is derived from an EMBL/GenBank/DDBJ whole genome shotgun (WGS) entry which is preliminary data.</text>
</comment>
<proteinExistence type="predicted"/>
<dbReference type="EMBL" id="JACCHK010000001">
    <property type="protein sequence ID" value="NYH45476.1"/>
    <property type="molecule type" value="Genomic_DNA"/>
</dbReference>
<reference evidence="2 3" key="1">
    <citation type="submission" date="2020-07" db="EMBL/GenBank/DDBJ databases">
        <title>Sequencing the genomes of 1000 actinobacteria strains.</title>
        <authorList>
            <person name="Klenk H.-P."/>
        </authorList>
    </citation>
    <scope>NUCLEOTIDE SEQUENCE [LARGE SCALE GENOMIC DNA]</scope>
    <source>
        <strain evidence="2 3">DSM 45876</strain>
    </source>
</reference>
<feature type="transmembrane region" description="Helical" evidence="1">
    <location>
        <begin position="6"/>
        <end position="29"/>
    </location>
</feature>
<evidence type="ECO:0000256" key="1">
    <source>
        <dbReference type="SAM" id="Phobius"/>
    </source>
</evidence>
<evidence type="ECO:0000313" key="3">
    <source>
        <dbReference type="Proteomes" id="UP000523545"/>
    </source>
</evidence>
<dbReference type="Proteomes" id="UP000523545">
    <property type="component" value="Unassembled WGS sequence"/>
</dbReference>
<evidence type="ECO:0000313" key="2">
    <source>
        <dbReference type="EMBL" id="NYH45476.1"/>
    </source>
</evidence>
<accession>A0A7Z0BFW6</accession>
<sequence>MGAVKPWHITVLCCLFTSAVLIAGLVVVIKRSNRR</sequence>
<dbReference type="AlphaFoldDB" id="A0A7Z0BFW6"/>
<keyword evidence="1" id="KW-0812">Transmembrane</keyword>
<keyword evidence="1" id="KW-1133">Transmembrane helix</keyword>
<keyword evidence="1" id="KW-0472">Membrane</keyword>
<keyword evidence="3" id="KW-1185">Reference proteome</keyword>
<protein>
    <submittedName>
        <fullName evidence="2">Uncharacterized protein</fullName>
    </submittedName>
</protein>
<organism evidence="2 3">
    <name type="scientific">Micromonospora jinlongensis</name>
    <dbReference type="NCBI Taxonomy" id="1287877"/>
    <lineage>
        <taxon>Bacteria</taxon>
        <taxon>Bacillati</taxon>
        <taxon>Actinomycetota</taxon>
        <taxon>Actinomycetes</taxon>
        <taxon>Micromonosporales</taxon>
        <taxon>Micromonosporaceae</taxon>
        <taxon>Micromonospora</taxon>
    </lineage>
</organism>